<protein>
    <recommendedName>
        <fullName evidence="1">HTH cro/C1-type domain-containing protein</fullName>
    </recommendedName>
</protein>
<dbReference type="RefSeq" id="WP_256369642.1">
    <property type="nucleotide sequence ID" value="NZ_LR732315.1"/>
</dbReference>
<accession>A0A653IH06</accession>
<dbReference type="Gene3D" id="1.25.40.10">
    <property type="entry name" value="Tetratricopeptide repeat domain"/>
    <property type="match status" value="1"/>
</dbReference>
<dbReference type="PANTHER" id="PTHR37038">
    <property type="entry name" value="TRANSCRIPTIONAL REGULATOR-RELATED"/>
    <property type="match status" value="1"/>
</dbReference>
<dbReference type="PANTHER" id="PTHR37038:SF14">
    <property type="entry name" value="TRANSCRIPTIONAL ACTIVATOR"/>
    <property type="match status" value="1"/>
</dbReference>
<dbReference type="EMBL" id="CABWKQ010000042">
    <property type="protein sequence ID" value="VWX38544.1"/>
    <property type="molecule type" value="Genomic_DNA"/>
</dbReference>
<dbReference type="InterPro" id="IPR011990">
    <property type="entry name" value="TPR-like_helical_dom_sf"/>
</dbReference>
<dbReference type="SMART" id="SM00530">
    <property type="entry name" value="HTH_XRE"/>
    <property type="match status" value="1"/>
</dbReference>
<evidence type="ECO:0000259" key="1">
    <source>
        <dbReference type="PROSITE" id="PS50943"/>
    </source>
</evidence>
<evidence type="ECO:0000313" key="2">
    <source>
        <dbReference type="EMBL" id="VWX38544.1"/>
    </source>
</evidence>
<evidence type="ECO:0000313" key="3">
    <source>
        <dbReference type="Proteomes" id="UP000439752"/>
    </source>
</evidence>
<dbReference type="InterPro" id="IPR001387">
    <property type="entry name" value="Cro/C1-type_HTH"/>
</dbReference>
<dbReference type="Pfam" id="PF01381">
    <property type="entry name" value="HTH_3"/>
    <property type="match status" value="1"/>
</dbReference>
<dbReference type="PROSITE" id="PS50943">
    <property type="entry name" value="HTH_CROC1"/>
    <property type="match status" value="1"/>
</dbReference>
<sequence>MDTTLPKSIGNEIKRIRKEKKMTQAALCDGICSQAEISKIENGRNSPTIDLLQQIAKRLRVPISLLFQDQHQSEQFREVDRRLTELFREQNFDGLLIEIEKIKQSVFNNEIVLLARYFEIVSAERSKKVDYRSSISQLAHLADKEDIWFESPKMFLRIKMAIANFYFENDQFIHSENVYEEILDLNYDTIELKKTRLKIIYNHAQQLSFQGNYKKGFETANVGIKESLALDDGSFLGHFYYQRGYFNKKMGGDIDEIKKDFTLSYTIFKAFNMPNYEQLVIDSHVEYLLYRI</sequence>
<organism evidence="2 3">
    <name type="scientific">Exiguobacterium oxidotolerans</name>
    <dbReference type="NCBI Taxonomy" id="223958"/>
    <lineage>
        <taxon>Bacteria</taxon>
        <taxon>Bacillati</taxon>
        <taxon>Bacillota</taxon>
        <taxon>Bacilli</taxon>
        <taxon>Bacillales</taxon>
        <taxon>Bacillales Family XII. Incertae Sedis</taxon>
        <taxon>Exiguobacterium</taxon>
    </lineage>
</organism>
<dbReference type="Proteomes" id="UP000439752">
    <property type="component" value="Unassembled WGS sequence"/>
</dbReference>
<dbReference type="SUPFAM" id="SSF47413">
    <property type="entry name" value="lambda repressor-like DNA-binding domains"/>
    <property type="match status" value="1"/>
</dbReference>
<dbReference type="InterPro" id="IPR053163">
    <property type="entry name" value="HTH-type_regulator_Rgg"/>
</dbReference>
<dbReference type="Pfam" id="PF18768">
    <property type="entry name" value="RNPP_C"/>
    <property type="match status" value="1"/>
</dbReference>
<feature type="domain" description="HTH cro/C1-type" evidence="1">
    <location>
        <begin position="13"/>
        <end position="66"/>
    </location>
</feature>
<proteinExistence type="predicted"/>
<dbReference type="CDD" id="cd00093">
    <property type="entry name" value="HTH_XRE"/>
    <property type="match status" value="1"/>
</dbReference>
<name>A0A653IH06_9BACL</name>
<gene>
    <name evidence="2" type="ORF">EXIGUO9Y_470005</name>
</gene>
<dbReference type="InterPro" id="IPR010982">
    <property type="entry name" value="Lambda_DNA-bd_dom_sf"/>
</dbReference>
<keyword evidence="3" id="KW-1185">Reference proteome</keyword>
<dbReference type="GO" id="GO:0003677">
    <property type="term" value="F:DNA binding"/>
    <property type="evidence" value="ECO:0007669"/>
    <property type="project" value="InterPro"/>
</dbReference>
<dbReference type="AlphaFoldDB" id="A0A653IH06"/>
<dbReference type="SUPFAM" id="SSF48452">
    <property type="entry name" value="TPR-like"/>
    <property type="match status" value="1"/>
</dbReference>
<reference evidence="2 3" key="1">
    <citation type="submission" date="2019-10" db="EMBL/GenBank/DDBJ databases">
        <authorList>
            <person name="Karimi E."/>
        </authorList>
    </citation>
    <scope>NUCLEOTIDE SEQUENCE [LARGE SCALE GENOMIC DNA]</scope>
    <source>
        <strain evidence="2">Exiguobacterium sp. 9Y</strain>
    </source>
</reference>
<dbReference type="InterPro" id="IPR041315">
    <property type="entry name" value="PlcR_TPR"/>
</dbReference>